<dbReference type="EMBL" id="LR796980">
    <property type="protein sequence ID" value="CAB4179308.1"/>
    <property type="molecule type" value="Genomic_DNA"/>
</dbReference>
<organism evidence="7">
    <name type="scientific">uncultured Caudovirales phage</name>
    <dbReference type="NCBI Taxonomy" id="2100421"/>
    <lineage>
        <taxon>Viruses</taxon>
        <taxon>Duplodnaviria</taxon>
        <taxon>Heunggongvirae</taxon>
        <taxon>Uroviricota</taxon>
        <taxon>Caudoviricetes</taxon>
        <taxon>Peduoviridae</taxon>
        <taxon>Maltschvirus</taxon>
        <taxon>Maltschvirus maltsch</taxon>
    </lineage>
</organism>
<evidence type="ECO:0000313" key="11">
    <source>
        <dbReference type="EMBL" id="CAB5230819.1"/>
    </source>
</evidence>
<dbReference type="EMBL" id="LR797434">
    <property type="protein sequence ID" value="CAB4215987.1"/>
    <property type="molecule type" value="Genomic_DNA"/>
</dbReference>
<evidence type="ECO:0000313" key="5">
    <source>
        <dbReference type="EMBL" id="CAB4175123.1"/>
    </source>
</evidence>
<evidence type="ECO:0000313" key="1">
    <source>
        <dbReference type="EMBL" id="CAB4135830.1"/>
    </source>
</evidence>
<dbReference type="EMBL" id="LR797130">
    <property type="protein sequence ID" value="CAB4188733.1"/>
    <property type="molecule type" value="Genomic_DNA"/>
</dbReference>
<dbReference type="Gene3D" id="2.60.120.620">
    <property type="entry name" value="q2cbj1_9rhob like domain"/>
    <property type="match status" value="1"/>
</dbReference>
<dbReference type="EMBL" id="LR796709">
    <property type="protein sequence ID" value="CAB4161641.1"/>
    <property type="molecule type" value="Genomic_DNA"/>
</dbReference>
<evidence type="ECO:0000313" key="4">
    <source>
        <dbReference type="EMBL" id="CAB4161641.1"/>
    </source>
</evidence>
<dbReference type="EMBL" id="LR797180">
    <property type="protein sequence ID" value="CAB4192062.1"/>
    <property type="molecule type" value="Genomic_DNA"/>
</dbReference>
<proteinExistence type="predicted"/>
<evidence type="ECO:0000313" key="9">
    <source>
        <dbReference type="EMBL" id="CAB4215987.1"/>
    </source>
</evidence>
<protein>
    <recommendedName>
        <fullName evidence="12">Oxoglutarate/iron-dependent dioxygenase</fullName>
    </recommendedName>
</protein>
<dbReference type="EMBL" id="LR796917">
    <property type="protein sequence ID" value="CAB4175123.1"/>
    <property type="molecule type" value="Genomic_DNA"/>
</dbReference>
<dbReference type="EMBL" id="LR797492">
    <property type="protein sequence ID" value="CAB4220194.1"/>
    <property type="molecule type" value="Genomic_DNA"/>
</dbReference>
<evidence type="ECO:0000313" key="10">
    <source>
        <dbReference type="EMBL" id="CAB4220194.1"/>
    </source>
</evidence>
<evidence type="ECO:0000313" key="6">
    <source>
        <dbReference type="EMBL" id="CAB4179308.1"/>
    </source>
</evidence>
<evidence type="ECO:0000313" key="2">
    <source>
        <dbReference type="EMBL" id="CAB4146079.1"/>
    </source>
</evidence>
<evidence type="ECO:0000313" key="8">
    <source>
        <dbReference type="EMBL" id="CAB4192062.1"/>
    </source>
</evidence>
<evidence type="ECO:0000313" key="7">
    <source>
        <dbReference type="EMBL" id="CAB4188733.1"/>
    </source>
</evidence>
<gene>
    <name evidence="6" type="ORF">UFOVP1031_59</name>
    <name evidence="7" type="ORF">UFOVP1172_76</name>
    <name evidence="8" type="ORF">UFOVP1240_138</name>
    <name evidence="9" type="ORF">UFOVP1486_38</name>
    <name evidence="11" type="ORF">UFOVP1578_131</name>
    <name evidence="10" type="ORF">UFOVP1630_123</name>
    <name evidence="1" type="ORF">UFOVP288_155</name>
    <name evidence="2" type="ORF">UFOVP483_41</name>
    <name evidence="3" type="ORF">UFOVP573_117</name>
    <name evidence="4" type="ORF">UFOVP769_155</name>
    <name evidence="5" type="ORF">UFOVP962_123</name>
</gene>
<dbReference type="EMBL" id="LR796305">
    <property type="protein sequence ID" value="CAB4135830.1"/>
    <property type="molecule type" value="Genomic_DNA"/>
</dbReference>
<dbReference type="EMBL" id="LR798423">
    <property type="protein sequence ID" value="CAB5230819.1"/>
    <property type="molecule type" value="Genomic_DNA"/>
</dbReference>
<dbReference type="EMBL" id="LR796548">
    <property type="protein sequence ID" value="CAB4151028.1"/>
    <property type="molecule type" value="Genomic_DNA"/>
</dbReference>
<reference evidence="7" key="1">
    <citation type="submission" date="2020-05" db="EMBL/GenBank/DDBJ databases">
        <authorList>
            <person name="Chiriac C."/>
            <person name="Salcher M."/>
            <person name="Ghai R."/>
            <person name="Kavagutti S V."/>
        </authorList>
    </citation>
    <scope>NUCLEOTIDE SEQUENCE</scope>
</reference>
<evidence type="ECO:0000313" key="3">
    <source>
        <dbReference type="EMBL" id="CAB4151028.1"/>
    </source>
</evidence>
<evidence type="ECO:0008006" key="12">
    <source>
        <dbReference type="Google" id="ProtNLM"/>
    </source>
</evidence>
<sequence length="188" mass="21428">MIAVDNFLPKFYQESIYKSVFFEQTPWVAIDNVSGGDTTVTADGVDMLKTQSGFYHLCYADEQVYSNLFYTLRPIIDAVEHYTQSPVSKLLRIRVGLFMKSGEVGSNAPHVDYVDPHKTLLYYVNDSDGDTIFYNELYQKDKHQTKFTVENTVSPKQGRAVLFDGLQYHSSSVPAVNDRRVTVNINFI</sequence>
<accession>A0A6J5QW82</accession>
<name>A0A6J5QW82_9CAUD</name>
<dbReference type="EMBL" id="LR796461">
    <property type="protein sequence ID" value="CAB4146079.1"/>
    <property type="molecule type" value="Genomic_DNA"/>
</dbReference>